<dbReference type="PANTHER" id="PTHR43283">
    <property type="entry name" value="BETA-LACTAMASE-RELATED"/>
    <property type="match status" value="1"/>
</dbReference>
<dbReference type="KEGG" id="agv:OJF2_53800"/>
<evidence type="ECO:0000313" key="3">
    <source>
        <dbReference type="EMBL" id="QEH36795.1"/>
    </source>
</evidence>
<evidence type="ECO:0000313" key="4">
    <source>
        <dbReference type="Proteomes" id="UP000324233"/>
    </source>
</evidence>
<sequence precursor="true">MTVPAPHAASPRRLLGLVAMLALLDATARAQDILPRATPESVGVSSERLQRVHEAIQRQIDDRKISGAVTLVARRGFVVHLEAHGLKDIETKAPMTVDTIFKMASCSKPVTAAAVLMLVEEGKIRLNDPASKFIPEFKDQKVAVEKEGSKDVELVKADREVTVRDLLTHTSGLLSGGAGSKNAKREDWWPKEDDTLATVVPRYAKFPLDFQPSSKWQYSGIAGIDTLARIVEVASGQTFDLFLRTHLFEPLGMKDTTFVLPDGRKDRLATIYQSSPNGLVKNAMQLNFPKGYPSGAGGLYSTAADYFRFGQMLLNGGRAEGGQVLCPRSVSLMSTNQVGDLFTNVIGRKEGMAFGFAVEIVQDPVLVGTYRSAGSFGWDGAFGTHFFVDPQEQLVAVLLIQTSNGRAMHPDFETAVMQSLVETER</sequence>
<feature type="signal peptide" evidence="1">
    <location>
        <begin position="1"/>
        <end position="30"/>
    </location>
</feature>
<dbReference type="RefSeq" id="WP_148596439.1">
    <property type="nucleotide sequence ID" value="NZ_CP042997.1"/>
</dbReference>
<protein>
    <submittedName>
        <fullName evidence="3">Esterase EstB</fullName>
        <ecNumber evidence="3">3.1.1.-</ecNumber>
    </submittedName>
</protein>
<dbReference type="InterPro" id="IPR012338">
    <property type="entry name" value="Beta-lactam/transpept-like"/>
</dbReference>
<dbReference type="EC" id="3.1.1.-" evidence="3"/>
<dbReference type="GO" id="GO:0016787">
    <property type="term" value="F:hydrolase activity"/>
    <property type="evidence" value="ECO:0007669"/>
    <property type="project" value="UniProtKB-KW"/>
</dbReference>
<organism evidence="3 4">
    <name type="scientific">Aquisphaera giovannonii</name>
    <dbReference type="NCBI Taxonomy" id="406548"/>
    <lineage>
        <taxon>Bacteria</taxon>
        <taxon>Pseudomonadati</taxon>
        <taxon>Planctomycetota</taxon>
        <taxon>Planctomycetia</taxon>
        <taxon>Isosphaerales</taxon>
        <taxon>Isosphaeraceae</taxon>
        <taxon>Aquisphaera</taxon>
    </lineage>
</organism>
<gene>
    <name evidence="3" type="primary">estB_5</name>
    <name evidence="3" type="ORF">OJF2_53800</name>
</gene>
<keyword evidence="1" id="KW-0732">Signal</keyword>
<accession>A0A5B9W9M7</accession>
<feature type="domain" description="Beta-lactamase-related" evidence="2">
    <location>
        <begin position="54"/>
        <end position="405"/>
    </location>
</feature>
<dbReference type="AlphaFoldDB" id="A0A5B9W9M7"/>
<feature type="chain" id="PRO_5022751209" evidence="1">
    <location>
        <begin position="31"/>
        <end position="425"/>
    </location>
</feature>
<evidence type="ECO:0000256" key="1">
    <source>
        <dbReference type="SAM" id="SignalP"/>
    </source>
</evidence>
<keyword evidence="3" id="KW-0378">Hydrolase</keyword>
<dbReference type="PANTHER" id="PTHR43283:SF3">
    <property type="entry name" value="BETA-LACTAMASE FAMILY PROTEIN (AFU_ORTHOLOGUE AFUA_5G07500)"/>
    <property type="match status" value="1"/>
</dbReference>
<dbReference type="EMBL" id="CP042997">
    <property type="protein sequence ID" value="QEH36795.1"/>
    <property type="molecule type" value="Genomic_DNA"/>
</dbReference>
<reference evidence="3 4" key="1">
    <citation type="submission" date="2019-08" db="EMBL/GenBank/DDBJ databases">
        <title>Deep-cultivation of Planctomycetes and their phenomic and genomic characterization uncovers novel biology.</title>
        <authorList>
            <person name="Wiegand S."/>
            <person name="Jogler M."/>
            <person name="Boedeker C."/>
            <person name="Pinto D."/>
            <person name="Vollmers J."/>
            <person name="Rivas-Marin E."/>
            <person name="Kohn T."/>
            <person name="Peeters S.H."/>
            <person name="Heuer A."/>
            <person name="Rast P."/>
            <person name="Oberbeckmann S."/>
            <person name="Bunk B."/>
            <person name="Jeske O."/>
            <person name="Meyerdierks A."/>
            <person name="Storesund J.E."/>
            <person name="Kallscheuer N."/>
            <person name="Luecker S."/>
            <person name="Lage O.M."/>
            <person name="Pohl T."/>
            <person name="Merkel B.J."/>
            <person name="Hornburger P."/>
            <person name="Mueller R.-W."/>
            <person name="Bruemmer F."/>
            <person name="Labrenz M."/>
            <person name="Spormann A.M."/>
            <person name="Op den Camp H."/>
            <person name="Overmann J."/>
            <person name="Amann R."/>
            <person name="Jetten M.S.M."/>
            <person name="Mascher T."/>
            <person name="Medema M.H."/>
            <person name="Devos D.P."/>
            <person name="Kaster A.-K."/>
            <person name="Ovreas L."/>
            <person name="Rohde M."/>
            <person name="Galperin M.Y."/>
            <person name="Jogler C."/>
        </authorList>
    </citation>
    <scope>NUCLEOTIDE SEQUENCE [LARGE SCALE GENOMIC DNA]</scope>
    <source>
        <strain evidence="3 4">OJF2</strain>
    </source>
</reference>
<name>A0A5B9W9M7_9BACT</name>
<dbReference type="InterPro" id="IPR001466">
    <property type="entry name" value="Beta-lactam-related"/>
</dbReference>
<dbReference type="InterPro" id="IPR050789">
    <property type="entry name" value="Diverse_Enzym_Activities"/>
</dbReference>
<dbReference type="Proteomes" id="UP000324233">
    <property type="component" value="Chromosome"/>
</dbReference>
<dbReference type="Pfam" id="PF00144">
    <property type="entry name" value="Beta-lactamase"/>
    <property type="match status" value="1"/>
</dbReference>
<evidence type="ECO:0000259" key="2">
    <source>
        <dbReference type="Pfam" id="PF00144"/>
    </source>
</evidence>
<dbReference type="SUPFAM" id="SSF56601">
    <property type="entry name" value="beta-lactamase/transpeptidase-like"/>
    <property type="match status" value="1"/>
</dbReference>
<keyword evidence="4" id="KW-1185">Reference proteome</keyword>
<proteinExistence type="predicted"/>
<dbReference type="Gene3D" id="3.40.710.10">
    <property type="entry name" value="DD-peptidase/beta-lactamase superfamily"/>
    <property type="match status" value="1"/>
</dbReference>
<dbReference type="OrthoDB" id="9770183at2"/>